<dbReference type="Pfam" id="PF00271">
    <property type="entry name" value="Helicase_C"/>
    <property type="match status" value="1"/>
</dbReference>
<dbReference type="SUPFAM" id="SSF52540">
    <property type="entry name" value="P-loop containing nucleoside triphosphate hydrolases"/>
    <property type="match status" value="2"/>
</dbReference>
<feature type="domain" description="Helicase ATP-binding" evidence="10">
    <location>
        <begin position="190"/>
        <end position="356"/>
    </location>
</feature>
<dbReference type="GO" id="GO:0003724">
    <property type="term" value="F:RNA helicase activity"/>
    <property type="evidence" value="ECO:0007669"/>
    <property type="project" value="UniProtKB-EC"/>
</dbReference>
<dbReference type="InterPro" id="IPR014001">
    <property type="entry name" value="Helicase_ATP-bd"/>
</dbReference>
<feature type="compositionally biased region" description="Pro residues" evidence="8">
    <location>
        <begin position="1"/>
        <end position="11"/>
    </location>
</feature>
<reference evidence="12" key="2">
    <citation type="submission" date="2025-09" db="UniProtKB">
        <authorList>
            <consortium name="Ensembl"/>
        </authorList>
    </citation>
    <scope>IDENTIFICATION</scope>
</reference>
<dbReference type="InterPro" id="IPR059023">
    <property type="entry name" value="RNA_hel_CTD"/>
</dbReference>
<dbReference type="InterPro" id="IPR027417">
    <property type="entry name" value="P-loop_NTPase"/>
</dbReference>
<evidence type="ECO:0000259" key="9">
    <source>
        <dbReference type="PROSITE" id="PS50882"/>
    </source>
</evidence>
<dbReference type="GO" id="GO:0016787">
    <property type="term" value="F:hydrolase activity"/>
    <property type="evidence" value="ECO:0007669"/>
    <property type="project" value="UniProtKB-KW"/>
</dbReference>
<evidence type="ECO:0000256" key="5">
    <source>
        <dbReference type="ARBA" id="ARBA00022806"/>
    </source>
</evidence>
<organism evidence="12 13">
    <name type="scientific">Malurus cyaneus samueli</name>
    <dbReference type="NCBI Taxonomy" id="2593467"/>
    <lineage>
        <taxon>Eukaryota</taxon>
        <taxon>Metazoa</taxon>
        <taxon>Chordata</taxon>
        <taxon>Craniata</taxon>
        <taxon>Vertebrata</taxon>
        <taxon>Euteleostomi</taxon>
        <taxon>Archelosauria</taxon>
        <taxon>Archosauria</taxon>
        <taxon>Dinosauria</taxon>
        <taxon>Saurischia</taxon>
        <taxon>Theropoda</taxon>
        <taxon>Coelurosauria</taxon>
        <taxon>Aves</taxon>
        <taxon>Neognathae</taxon>
        <taxon>Neoaves</taxon>
        <taxon>Telluraves</taxon>
        <taxon>Australaves</taxon>
        <taxon>Passeriformes</taxon>
        <taxon>Meliphagoidea</taxon>
        <taxon>Maluridae</taxon>
        <taxon>Malurus</taxon>
    </lineage>
</organism>
<evidence type="ECO:0000313" key="12">
    <source>
        <dbReference type="Ensembl" id="ENSMCSP00000013068.1"/>
    </source>
</evidence>
<reference evidence="12" key="1">
    <citation type="submission" date="2025-08" db="UniProtKB">
        <authorList>
            <consortium name="Ensembl"/>
        </authorList>
    </citation>
    <scope>IDENTIFICATION</scope>
</reference>
<dbReference type="Gene3D" id="3.10.590.10">
    <property type="entry name" value="ph1033 like domains"/>
    <property type="match status" value="1"/>
</dbReference>
<dbReference type="Ensembl" id="ENSMCST00000013407.1">
    <property type="protein sequence ID" value="ENSMCSP00000013068.1"/>
    <property type="gene ID" value="ENSMCSG00000008933.1"/>
</dbReference>
<proteinExistence type="inferred from homology"/>
<evidence type="ECO:0000256" key="8">
    <source>
        <dbReference type="SAM" id="MobiDB-lite"/>
    </source>
</evidence>
<dbReference type="InterPro" id="IPR048333">
    <property type="entry name" value="HA2_WH"/>
</dbReference>
<evidence type="ECO:0000256" key="6">
    <source>
        <dbReference type="ARBA" id="ARBA00022840"/>
    </source>
</evidence>
<dbReference type="InterPro" id="IPR011709">
    <property type="entry name" value="DEAD-box_helicase_OB_fold"/>
</dbReference>
<name>A0A8C5TWP8_9PASS</name>
<dbReference type="SMART" id="SM00847">
    <property type="entry name" value="HA2"/>
    <property type="match status" value="1"/>
</dbReference>
<evidence type="ECO:0000256" key="7">
    <source>
        <dbReference type="ARBA" id="ARBA00047984"/>
    </source>
</evidence>
<dbReference type="Gene3D" id="3.30.1370.50">
    <property type="entry name" value="R3H-like domain"/>
    <property type="match status" value="1"/>
</dbReference>
<dbReference type="Pfam" id="PF00270">
    <property type="entry name" value="DEAD"/>
    <property type="match status" value="1"/>
</dbReference>
<evidence type="ECO:0000256" key="4">
    <source>
        <dbReference type="ARBA" id="ARBA00022801"/>
    </source>
</evidence>
<comment type="similarity">
    <text evidence="1">Belongs to the DEAD box helicase family. DEAH subfamily.</text>
</comment>
<dbReference type="InterPro" id="IPR036867">
    <property type="entry name" value="R3H_dom_sf"/>
</dbReference>
<dbReference type="PROSITE" id="PS51192">
    <property type="entry name" value="HELICASE_ATP_BIND_1"/>
    <property type="match status" value="1"/>
</dbReference>
<dbReference type="InterPro" id="IPR001650">
    <property type="entry name" value="Helicase_C-like"/>
</dbReference>
<dbReference type="FunFam" id="1.20.120.1080:FF:000008">
    <property type="entry name" value="probable ATP-dependent RNA helicase YTHDC2"/>
    <property type="match status" value="1"/>
</dbReference>
<keyword evidence="13" id="KW-1185">Reference proteome</keyword>
<dbReference type="PANTHER" id="PTHR18934:SF213">
    <property type="entry name" value="3'-5' RNA HELICASE YTHDC2"/>
    <property type="match status" value="1"/>
</dbReference>
<evidence type="ECO:0000313" key="13">
    <source>
        <dbReference type="Proteomes" id="UP000694560"/>
    </source>
</evidence>
<keyword evidence="5" id="KW-0347">Helicase</keyword>
<dbReference type="PROSITE" id="PS50882">
    <property type="entry name" value="YTH"/>
    <property type="match status" value="1"/>
</dbReference>
<dbReference type="Gene3D" id="3.40.50.300">
    <property type="entry name" value="P-loop containing nucleotide triphosphate hydrolases"/>
    <property type="match status" value="2"/>
</dbReference>
<dbReference type="GO" id="GO:0003723">
    <property type="term" value="F:RNA binding"/>
    <property type="evidence" value="ECO:0007669"/>
    <property type="project" value="InterPro"/>
</dbReference>
<evidence type="ECO:0000256" key="2">
    <source>
        <dbReference type="ARBA" id="ARBA00012552"/>
    </source>
</evidence>
<evidence type="ECO:0000256" key="3">
    <source>
        <dbReference type="ARBA" id="ARBA00022741"/>
    </source>
</evidence>
<dbReference type="Pfam" id="PF04146">
    <property type="entry name" value="YTH"/>
    <property type="match status" value="1"/>
</dbReference>
<dbReference type="SMART" id="SM00490">
    <property type="entry name" value="HELICc"/>
    <property type="match status" value="1"/>
</dbReference>
<feature type="region of interest" description="Disordered" evidence="8">
    <location>
        <begin position="1120"/>
        <end position="1237"/>
    </location>
</feature>
<dbReference type="CDD" id="cd18791">
    <property type="entry name" value="SF2_C_RHA"/>
    <property type="match status" value="1"/>
</dbReference>
<feature type="region of interest" description="Disordered" evidence="8">
    <location>
        <begin position="135"/>
        <end position="161"/>
    </location>
</feature>
<keyword evidence="6" id="KW-0067">ATP-binding</keyword>
<dbReference type="Gene3D" id="1.20.120.1080">
    <property type="match status" value="1"/>
</dbReference>
<dbReference type="Pfam" id="PF04408">
    <property type="entry name" value="WHD_HA2"/>
    <property type="match status" value="1"/>
</dbReference>
<dbReference type="Pfam" id="PF07717">
    <property type="entry name" value="OB_NTP_bind"/>
    <property type="match status" value="1"/>
</dbReference>
<dbReference type="Pfam" id="PF21010">
    <property type="entry name" value="HA2_C"/>
    <property type="match status" value="1"/>
</dbReference>
<feature type="region of interest" description="Disordered" evidence="8">
    <location>
        <begin position="1"/>
        <end position="23"/>
    </location>
</feature>
<dbReference type="Proteomes" id="UP000694560">
    <property type="component" value="Unplaced"/>
</dbReference>
<feature type="compositionally biased region" description="Polar residues" evidence="8">
    <location>
        <begin position="1030"/>
        <end position="1044"/>
    </location>
</feature>
<evidence type="ECO:0000259" key="10">
    <source>
        <dbReference type="PROSITE" id="PS51192"/>
    </source>
</evidence>
<feature type="region of interest" description="Disordered" evidence="8">
    <location>
        <begin position="1030"/>
        <end position="1052"/>
    </location>
</feature>
<dbReference type="InterPro" id="IPR007502">
    <property type="entry name" value="Helicase-assoc_dom"/>
</dbReference>
<comment type="catalytic activity">
    <reaction evidence="7">
        <text>ATP + H2O = ADP + phosphate + H(+)</text>
        <dbReference type="Rhea" id="RHEA:13065"/>
        <dbReference type="ChEBI" id="CHEBI:15377"/>
        <dbReference type="ChEBI" id="CHEBI:15378"/>
        <dbReference type="ChEBI" id="CHEBI:30616"/>
        <dbReference type="ChEBI" id="CHEBI:43474"/>
        <dbReference type="ChEBI" id="CHEBI:456216"/>
        <dbReference type="EC" id="3.6.4.13"/>
    </reaction>
</comment>
<keyword evidence="4" id="KW-0378">Hydrolase</keyword>
<dbReference type="CDD" id="cd21134">
    <property type="entry name" value="YTH"/>
    <property type="match status" value="1"/>
</dbReference>
<dbReference type="InterPro" id="IPR011545">
    <property type="entry name" value="DEAD/DEAH_box_helicase_dom"/>
</dbReference>
<feature type="domain" description="YTH" evidence="9">
    <location>
        <begin position="1242"/>
        <end position="1372"/>
    </location>
</feature>
<dbReference type="PANTHER" id="PTHR18934">
    <property type="entry name" value="ATP-DEPENDENT RNA HELICASE"/>
    <property type="match status" value="1"/>
</dbReference>
<dbReference type="InterPro" id="IPR007275">
    <property type="entry name" value="YTH_domain"/>
</dbReference>
<feature type="compositionally biased region" description="Basic residues" evidence="8">
    <location>
        <begin position="1182"/>
        <end position="1192"/>
    </location>
</feature>
<accession>A0A8C5TWP8</accession>
<feature type="compositionally biased region" description="Low complexity" evidence="8">
    <location>
        <begin position="1204"/>
        <end position="1236"/>
    </location>
</feature>
<dbReference type="CDD" id="cd17987">
    <property type="entry name" value="DEXHc_YTHDC2"/>
    <property type="match status" value="1"/>
</dbReference>
<dbReference type="EC" id="3.6.4.13" evidence="2"/>
<dbReference type="PROSITE" id="PS51194">
    <property type="entry name" value="HELICASE_CTER"/>
    <property type="match status" value="1"/>
</dbReference>
<evidence type="ECO:0000256" key="1">
    <source>
        <dbReference type="ARBA" id="ARBA00008792"/>
    </source>
</evidence>
<keyword evidence="3" id="KW-0547">Nucleotide-binding</keyword>
<sequence>MSRPRNVPPRQPDGGTGRGGKGLRDIRVDEEVEIAVNLALERFRYGEDTEMEFPSSFTRTERKLFTVCFFLKCLFFLSPRKGANRYLTVRKKNGLELTHAVMTCALTPGTKHIIRTLIRNFPVTNKERTELLPKTERGNASAVESENKEVNKTSGRLSDGIPQVPVKRGESEFDSFRESLPVFEKQEEIVKIIKDNKVVLIVGDTGSGKTTQIPQFILDDCHKNGIPCRIFCTQPRRLAALAVAERVAAERREKIGQTIGYQIRLESRVSPKTLVTFCTNGILLRTLMAGDSTLSSVTHVIVDEVHERDRFSDFLLIKLRDVLQSQANLKLIISSAALDADLFIRYFGCCPVIHIQGRPFEVKEMFLEDILRSTGYTNKEMVKYKKEKQQEEKQQSTLTEWCSAQENNSKLERERPRSAPRATEECNLLSDSSDTVFNQLTEKDVNCLEPWLIKEMDSCLSDIWLHKDTDALLKVFIYFTEMSCGKLKKYFCVTLSGWLVDWAKHFALAMVCAFVYFSASAGFGNLDESSLVRASGSDLSAEDRELLTAYHHSFDDERVDLDLIMHLLYNICHSSEAGAILIFLPGYDEIVSLRDRILFDDRRFADNAQRYQVFMLHSNMQTFDQKKVLRSPPPGVRKIILSTNIAETSITVNDVVYVIDSGKVKEKSFDALSCVTMLKMVWISKASAIQRKGRAGRCQPGVCFRLFSRLRFENMLEFQTPELLRMPLQELCLHTKLLAPINCPIVDFLMKAPDPPPALIVKNALQILKTIDAMDPWEDLTELGYHLTELPVEPHLGKMVLCAIVLKCLDPVLTIACALAYRDPFVLPTVASQKRAAMLCRKRFTAGTFSDHMVLLRAFQAWQKARSDGWERAFCEKNFLSQATMEIIVGMRTQLLGQLRASGFVRGRGGADIRDANINSENWAVVKAALVAGMYPNLVHVDREKLVVTGPKEKKVRFHPTSVLSQPQYKKIPPVNGQTAAVQALPTDWLIYDEMTRAHRIANIRCCSVVTPITVALFCGPARLPSNALQACPSSQGDGVSNDSSDSEMEDRTTSNLSLLKLDEWLHLKLDSEAAGLLLQLRQKWHSLFLRRMRSPSKSWSQVEEGIVRAVVAVLTAEEQSAGLQQPSGIGQRPRPVPSEDLRLASTWRSTNPRRDTAETEFSDFSNAEKGLMKSTHSTLHQPRKYKRKNILHSKQTSDDRSDQSSLKSADSSSLPSPCASPSSPISGKSSQLSSPRQNMPVRYFIIKSNNLQNIAISQQKGIWSTTPSNEQKLNRAFLESSMVYLIFSVQGSGHFQGFATMGSSIGSEKSQDWGSSGFGGVFKVEWIRKESIPFQFAHHLLNPWNDNKKVQISRDGRNYMVHLFLWWCILWEFFCENRHLA</sequence>
<dbReference type="FunFam" id="3.10.590.10:FF:000004">
    <property type="entry name" value="probable ATP-dependent RNA helicase YTHDC2"/>
    <property type="match status" value="1"/>
</dbReference>
<evidence type="ECO:0000259" key="11">
    <source>
        <dbReference type="PROSITE" id="PS51194"/>
    </source>
</evidence>
<dbReference type="SMART" id="SM00487">
    <property type="entry name" value="DEXDc"/>
    <property type="match status" value="1"/>
</dbReference>
<protein>
    <recommendedName>
        <fullName evidence="2">RNA helicase</fullName>
        <ecNumber evidence="2">3.6.4.13</ecNumber>
    </recommendedName>
</protein>
<feature type="compositionally biased region" description="Polar residues" evidence="8">
    <location>
        <begin position="1120"/>
        <end position="1129"/>
    </location>
</feature>
<dbReference type="GO" id="GO:0005524">
    <property type="term" value="F:ATP binding"/>
    <property type="evidence" value="ECO:0007669"/>
    <property type="project" value="UniProtKB-KW"/>
</dbReference>
<dbReference type="FunFam" id="3.40.50.300:FF:000284">
    <property type="entry name" value="probable ATP-dependent RNA helicase YTHDC2"/>
    <property type="match status" value="1"/>
</dbReference>
<dbReference type="OrthoDB" id="6103986at2759"/>
<feature type="domain" description="Helicase C-terminal" evidence="11">
    <location>
        <begin position="563"/>
        <end position="739"/>
    </location>
</feature>
<dbReference type="Pfam" id="PF26026">
    <property type="entry name" value="RNA_hel_CTD"/>
    <property type="match status" value="1"/>
</dbReference>
<dbReference type="FunFam" id="3.40.50.300:FF:000811">
    <property type="entry name" value="probable ATP-dependent RNA helicase YTHDC2"/>
    <property type="match status" value="1"/>
</dbReference>